<dbReference type="InterPro" id="IPR000387">
    <property type="entry name" value="Tyr_Pase_dom"/>
</dbReference>
<evidence type="ECO:0000313" key="3">
    <source>
        <dbReference type="Proteomes" id="UP000308549"/>
    </source>
</evidence>
<keyword evidence="3" id="KW-1185">Reference proteome</keyword>
<sequence>MDTTPPSPPFVDVPGIANFRGIAGSHAGPGLVFRSADPSKASQAGLEKMSKDLGIRVIFDLRSAPEIKRDGPEWAGVAVDDANVFEPYGIRREWVPVFAEQDYGPEQVALRYKEYTRGGPDGFVKAYSDILRSGPQAYGKVFRHLAQDKPSPCLVHCTAGKDRTGVLVALLLALAGASADEIADEYALTDLGLASLKPLFIERLLKNPALEGNDEGVRNMVSSKPENMRETLSMITDKFGGAEEYMMKDCGLSQEEVERVRKNITQGALASM</sequence>
<proteinExistence type="predicted"/>
<reference evidence="2 3" key="1">
    <citation type="submission" date="2017-03" db="EMBL/GenBank/DDBJ databases">
        <title>Genomes of endolithic fungi from Antarctica.</title>
        <authorList>
            <person name="Coleine C."/>
            <person name="Masonjones S."/>
            <person name="Stajich J.E."/>
        </authorList>
    </citation>
    <scope>NUCLEOTIDE SEQUENCE [LARGE SCALE GENOMIC DNA]</scope>
    <source>
        <strain evidence="2 3">CCFEE 6315</strain>
    </source>
</reference>
<dbReference type="Gene3D" id="3.90.190.10">
    <property type="entry name" value="Protein tyrosine phosphatase superfamily"/>
    <property type="match status" value="1"/>
</dbReference>
<evidence type="ECO:0000259" key="1">
    <source>
        <dbReference type="PROSITE" id="PS50056"/>
    </source>
</evidence>
<dbReference type="PANTHER" id="PTHR31126:SF1">
    <property type="entry name" value="TYROSINE SPECIFIC PROTEIN PHOSPHATASES DOMAIN-CONTAINING PROTEIN"/>
    <property type="match status" value="1"/>
</dbReference>
<accession>A0A4U0TJ17</accession>
<gene>
    <name evidence="2" type="ORF">B0A50_08721</name>
</gene>
<dbReference type="Proteomes" id="UP000308549">
    <property type="component" value="Unassembled WGS sequence"/>
</dbReference>
<dbReference type="EMBL" id="NAJL01000100">
    <property type="protein sequence ID" value="TKA21791.1"/>
    <property type="molecule type" value="Genomic_DNA"/>
</dbReference>
<dbReference type="PANTHER" id="PTHR31126">
    <property type="entry name" value="TYROSINE-PROTEIN PHOSPHATASE"/>
    <property type="match status" value="1"/>
</dbReference>
<protein>
    <recommendedName>
        <fullName evidence="1">Tyrosine specific protein phosphatases domain-containing protein</fullName>
    </recommendedName>
</protein>
<dbReference type="AlphaFoldDB" id="A0A4U0TJ17"/>
<evidence type="ECO:0000313" key="2">
    <source>
        <dbReference type="EMBL" id="TKA21791.1"/>
    </source>
</evidence>
<dbReference type="Pfam" id="PF13350">
    <property type="entry name" value="Y_phosphatase3"/>
    <property type="match status" value="1"/>
</dbReference>
<dbReference type="PROSITE" id="PS50056">
    <property type="entry name" value="TYR_PHOSPHATASE_2"/>
    <property type="match status" value="1"/>
</dbReference>
<dbReference type="GO" id="GO:0004721">
    <property type="term" value="F:phosphoprotein phosphatase activity"/>
    <property type="evidence" value="ECO:0007669"/>
    <property type="project" value="InterPro"/>
</dbReference>
<dbReference type="InterPro" id="IPR029021">
    <property type="entry name" value="Prot-tyrosine_phosphatase-like"/>
</dbReference>
<dbReference type="PROSITE" id="PS00383">
    <property type="entry name" value="TYR_PHOSPHATASE_1"/>
    <property type="match status" value="1"/>
</dbReference>
<name>A0A4U0TJ17_9PEZI</name>
<dbReference type="InterPro" id="IPR026893">
    <property type="entry name" value="Tyr/Ser_Pase_IphP-type"/>
</dbReference>
<comment type="caution">
    <text evidence="2">The sequence shown here is derived from an EMBL/GenBank/DDBJ whole genome shotgun (WGS) entry which is preliminary data.</text>
</comment>
<dbReference type="SUPFAM" id="SSF52799">
    <property type="entry name" value="(Phosphotyrosine protein) phosphatases II"/>
    <property type="match status" value="1"/>
</dbReference>
<dbReference type="OrthoDB" id="449382at2759"/>
<dbReference type="InterPro" id="IPR016130">
    <property type="entry name" value="Tyr_Pase_AS"/>
</dbReference>
<organism evidence="2 3">
    <name type="scientific">Salinomyces thailandicus</name>
    <dbReference type="NCBI Taxonomy" id="706561"/>
    <lineage>
        <taxon>Eukaryota</taxon>
        <taxon>Fungi</taxon>
        <taxon>Dikarya</taxon>
        <taxon>Ascomycota</taxon>
        <taxon>Pezizomycotina</taxon>
        <taxon>Dothideomycetes</taxon>
        <taxon>Dothideomycetidae</taxon>
        <taxon>Mycosphaerellales</taxon>
        <taxon>Teratosphaeriaceae</taxon>
        <taxon>Salinomyces</taxon>
    </lineage>
</organism>
<feature type="domain" description="Tyrosine specific protein phosphatases" evidence="1">
    <location>
        <begin position="121"/>
        <end position="172"/>
    </location>
</feature>